<evidence type="ECO:0000256" key="6">
    <source>
        <dbReference type="ARBA" id="ARBA00022763"/>
    </source>
</evidence>
<evidence type="ECO:0000256" key="16">
    <source>
        <dbReference type="ARBA" id="ARBA00042798"/>
    </source>
</evidence>
<evidence type="ECO:0000256" key="3">
    <source>
        <dbReference type="ARBA" id="ARBA00022457"/>
    </source>
</evidence>
<evidence type="ECO:0000259" key="18">
    <source>
        <dbReference type="PROSITE" id="PS51462"/>
    </source>
</evidence>
<dbReference type="PROSITE" id="PS00893">
    <property type="entry name" value="NUDIX_BOX"/>
    <property type="match status" value="1"/>
</dbReference>
<evidence type="ECO:0000313" key="19">
    <source>
        <dbReference type="EMBL" id="MBB5353544.1"/>
    </source>
</evidence>
<keyword evidence="6" id="KW-0227">DNA damage</keyword>
<evidence type="ECO:0000256" key="17">
    <source>
        <dbReference type="RuleBase" id="RU003476"/>
    </source>
</evidence>
<dbReference type="EC" id="3.6.1.55" evidence="12"/>
<comment type="catalytic activity">
    <reaction evidence="11">
        <text>8-oxo-GTP + H2O = 8-oxo-GMP + diphosphate + H(+)</text>
        <dbReference type="Rhea" id="RHEA:67616"/>
        <dbReference type="ChEBI" id="CHEBI:15377"/>
        <dbReference type="ChEBI" id="CHEBI:15378"/>
        <dbReference type="ChEBI" id="CHEBI:33019"/>
        <dbReference type="ChEBI" id="CHEBI:143553"/>
        <dbReference type="ChEBI" id="CHEBI:145694"/>
    </reaction>
</comment>
<dbReference type="GO" id="GO:0006260">
    <property type="term" value="P:DNA replication"/>
    <property type="evidence" value="ECO:0007669"/>
    <property type="project" value="UniProtKB-KW"/>
</dbReference>
<dbReference type="InterPro" id="IPR020084">
    <property type="entry name" value="NUDIX_hydrolase_CS"/>
</dbReference>
<evidence type="ECO:0000256" key="14">
    <source>
        <dbReference type="ARBA" id="ARBA00041592"/>
    </source>
</evidence>
<dbReference type="GO" id="GO:0006281">
    <property type="term" value="P:DNA repair"/>
    <property type="evidence" value="ECO:0007669"/>
    <property type="project" value="UniProtKB-KW"/>
</dbReference>
<dbReference type="GO" id="GO:0008413">
    <property type="term" value="F:8-oxo-7,8-dihydroguanosine triphosphate pyrophosphatase activity"/>
    <property type="evidence" value="ECO:0007669"/>
    <property type="project" value="TreeGrafter"/>
</dbReference>
<keyword evidence="4" id="KW-0235">DNA replication</keyword>
<evidence type="ECO:0000256" key="2">
    <source>
        <dbReference type="ARBA" id="ARBA00005582"/>
    </source>
</evidence>
<proteinExistence type="inferred from homology"/>
<feature type="domain" description="Nudix hydrolase" evidence="18">
    <location>
        <begin position="1"/>
        <end position="128"/>
    </location>
</feature>
<dbReference type="CDD" id="cd03425">
    <property type="entry name" value="NUDIX_MutT_NudA_like"/>
    <property type="match status" value="1"/>
</dbReference>
<keyword evidence="20" id="KW-1185">Reference proteome</keyword>
<comment type="caution">
    <text evidence="19">The sequence shown here is derived from an EMBL/GenBank/DDBJ whole genome shotgun (WGS) entry which is preliminary data.</text>
</comment>
<dbReference type="Gene3D" id="3.90.79.10">
    <property type="entry name" value="Nucleoside Triphosphate Pyrophosphohydrolase"/>
    <property type="match status" value="1"/>
</dbReference>
<dbReference type="PANTHER" id="PTHR47707:SF1">
    <property type="entry name" value="NUDIX HYDROLASE FAMILY PROTEIN"/>
    <property type="match status" value="1"/>
</dbReference>
<keyword evidence="5" id="KW-0479">Metal-binding</keyword>
<dbReference type="PANTHER" id="PTHR47707">
    <property type="entry name" value="8-OXO-DGTP DIPHOSPHATASE"/>
    <property type="match status" value="1"/>
</dbReference>
<gene>
    <name evidence="19" type="ORF">HNR46_003805</name>
</gene>
<evidence type="ECO:0000256" key="13">
    <source>
        <dbReference type="ARBA" id="ARBA00040794"/>
    </source>
</evidence>
<dbReference type="GO" id="GO:0035539">
    <property type="term" value="F:8-oxo-7,8-dihydrodeoxyguanosine triphosphate pyrophosphatase activity"/>
    <property type="evidence" value="ECO:0007669"/>
    <property type="project" value="UniProtKB-EC"/>
</dbReference>
<evidence type="ECO:0000256" key="12">
    <source>
        <dbReference type="ARBA" id="ARBA00038905"/>
    </source>
</evidence>
<dbReference type="PROSITE" id="PS51462">
    <property type="entry name" value="NUDIX"/>
    <property type="match status" value="1"/>
</dbReference>
<evidence type="ECO:0000256" key="1">
    <source>
        <dbReference type="ARBA" id="ARBA00001946"/>
    </source>
</evidence>
<protein>
    <recommendedName>
        <fullName evidence="13">8-oxo-dGTP diphosphatase</fullName>
        <ecNumber evidence="12">3.6.1.55</ecNumber>
    </recommendedName>
    <alternativeName>
        <fullName evidence="16">7,8-dihydro-8-oxoguanine-triphosphatase</fullName>
    </alternativeName>
    <alternativeName>
        <fullName evidence="15">Mutator protein MutT</fullName>
    </alternativeName>
    <alternativeName>
        <fullName evidence="14">dGTP pyrophosphohydrolase</fullName>
    </alternativeName>
</protein>
<comment type="catalytic activity">
    <reaction evidence="10">
        <text>8-oxo-dGTP + H2O = 8-oxo-dGMP + diphosphate + H(+)</text>
        <dbReference type="Rhea" id="RHEA:31575"/>
        <dbReference type="ChEBI" id="CHEBI:15377"/>
        <dbReference type="ChEBI" id="CHEBI:15378"/>
        <dbReference type="ChEBI" id="CHEBI:33019"/>
        <dbReference type="ChEBI" id="CHEBI:63224"/>
        <dbReference type="ChEBI" id="CHEBI:77896"/>
        <dbReference type="EC" id="3.6.1.55"/>
    </reaction>
</comment>
<dbReference type="Pfam" id="PF00293">
    <property type="entry name" value="NUDIX"/>
    <property type="match status" value="1"/>
</dbReference>
<keyword evidence="8" id="KW-0460">Magnesium</keyword>
<keyword evidence="9" id="KW-0234">DNA repair</keyword>
<dbReference type="SUPFAM" id="SSF55811">
    <property type="entry name" value="Nudix"/>
    <property type="match status" value="1"/>
</dbReference>
<dbReference type="InterPro" id="IPR047127">
    <property type="entry name" value="MutT-like"/>
</dbReference>
<evidence type="ECO:0000256" key="9">
    <source>
        <dbReference type="ARBA" id="ARBA00023204"/>
    </source>
</evidence>
<evidence type="ECO:0000256" key="7">
    <source>
        <dbReference type="ARBA" id="ARBA00022801"/>
    </source>
</evidence>
<keyword evidence="7 17" id="KW-0378">Hydrolase</keyword>
<dbReference type="Proteomes" id="UP000557717">
    <property type="component" value="Unassembled WGS sequence"/>
</dbReference>
<dbReference type="InterPro" id="IPR000086">
    <property type="entry name" value="NUDIX_hydrolase_dom"/>
</dbReference>
<dbReference type="GO" id="GO:0046872">
    <property type="term" value="F:metal ion binding"/>
    <property type="evidence" value="ECO:0007669"/>
    <property type="project" value="UniProtKB-KW"/>
</dbReference>
<dbReference type="GO" id="GO:0044716">
    <property type="term" value="F:8-oxo-GDP phosphatase activity"/>
    <property type="evidence" value="ECO:0007669"/>
    <property type="project" value="TreeGrafter"/>
</dbReference>
<dbReference type="InterPro" id="IPR020476">
    <property type="entry name" value="Nudix_hydrolase"/>
</dbReference>
<comment type="cofactor">
    <cofactor evidence="1">
        <name>Mg(2+)</name>
        <dbReference type="ChEBI" id="CHEBI:18420"/>
    </cofactor>
</comment>
<evidence type="ECO:0000256" key="10">
    <source>
        <dbReference type="ARBA" id="ARBA00035861"/>
    </source>
</evidence>
<evidence type="ECO:0000313" key="20">
    <source>
        <dbReference type="Proteomes" id="UP000557717"/>
    </source>
</evidence>
<evidence type="ECO:0000256" key="8">
    <source>
        <dbReference type="ARBA" id="ARBA00022842"/>
    </source>
</evidence>
<dbReference type="GO" id="GO:0044715">
    <property type="term" value="F:8-oxo-dGDP phosphatase activity"/>
    <property type="evidence" value="ECO:0007669"/>
    <property type="project" value="TreeGrafter"/>
</dbReference>
<accession>A0A840VDF8</accession>
<dbReference type="PRINTS" id="PR00502">
    <property type="entry name" value="NUDIXFAMILY"/>
</dbReference>
<keyword evidence="3" id="KW-0515">Mutator protein</keyword>
<dbReference type="EMBL" id="JACHFD010000028">
    <property type="protein sequence ID" value="MBB5353544.1"/>
    <property type="molecule type" value="Genomic_DNA"/>
</dbReference>
<reference evidence="19 20" key="1">
    <citation type="submission" date="2020-08" db="EMBL/GenBank/DDBJ databases">
        <title>Genomic Encyclopedia of Type Strains, Phase IV (KMG-IV): sequencing the most valuable type-strain genomes for metagenomic binning, comparative biology and taxonomic classification.</title>
        <authorList>
            <person name="Goeker M."/>
        </authorList>
    </citation>
    <scope>NUCLEOTIDE SEQUENCE [LARGE SCALE GENOMIC DNA]</scope>
    <source>
        <strain evidence="19 20">YC6886</strain>
    </source>
</reference>
<organism evidence="19 20">
    <name type="scientific">Haloferula luteola</name>
    <dbReference type="NCBI Taxonomy" id="595692"/>
    <lineage>
        <taxon>Bacteria</taxon>
        <taxon>Pseudomonadati</taxon>
        <taxon>Verrucomicrobiota</taxon>
        <taxon>Verrucomicrobiia</taxon>
        <taxon>Verrucomicrobiales</taxon>
        <taxon>Verrucomicrobiaceae</taxon>
        <taxon>Haloferula</taxon>
    </lineage>
</organism>
<evidence type="ECO:0000256" key="15">
    <source>
        <dbReference type="ARBA" id="ARBA00041979"/>
    </source>
</evidence>
<evidence type="ECO:0000256" key="11">
    <source>
        <dbReference type="ARBA" id="ARBA00036904"/>
    </source>
</evidence>
<evidence type="ECO:0000256" key="5">
    <source>
        <dbReference type="ARBA" id="ARBA00022723"/>
    </source>
</evidence>
<comment type="similarity">
    <text evidence="2 17">Belongs to the Nudix hydrolase family.</text>
</comment>
<dbReference type="AlphaFoldDB" id="A0A840VDF8"/>
<dbReference type="InterPro" id="IPR015797">
    <property type="entry name" value="NUDIX_hydrolase-like_dom_sf"/>
</dbReference>
<dbReference type="RefSeq" id="WP_184021562.1">
    <property type="nucleotide sequence ID" value="NZ_JACHFD010000028.1"/>
</dbReference>
<sequence>MLLHVVAGLIQDDTGRLLACQRPAGKHLAGKWEFPGGKVEEGESIDAALVRELDEELGIQVAPGASLTPVDHDYGRGPIRLIPMLCQVISGTPVAREHEALRWCSVAELESLEWAEADLPILAEWCALRRSRGEETA</sequence>
<evidence type="ECO:0000256" key="4">
    <source>
        <dbReference type="ARBA" id="ARBA00022705"/>
    </source>
</evidence>
<name>A0A840VDF8_9BACT</name>